<evidence type="ECO:0000313" key="3">
    <source>
        <dbReference type="Proteomes" id="UP000253509"/>
    </source>
</evidence>
<dbReference type="InterPro" id="IPR052523">
    <property type="entry name" value="Trichothecene_AcTrans"/>
</dbReference>
<dbReference type="GO" id="GO:0016747">
    <property type="term" value="F:acyltransferase activity, transferring groups other than amino-acyl groups"/>
    <property type="evidence" value="ECO:0007669"/>
    <property type="project" value="InterPro"/>
</dbReference>
<evidence type="ECO:0000259" key="1">
    <source>
        <dbReference type="PROSITE" id="PS51186"/>
    </source>
</evidence>
<dbReference type="EMBL" id="QNSB01000003">
    <property type="protein sequence ID" value="RBP72855.1"/>
    <property type="molecule type" value="Genomic_DNA"/>
</dbReference>
<comment type="caution">
    <text evidence="2">The sequence shown here is derived from an EMBL/GenBank/DDBJ whole genome shotgun (WGS) entry which is preliminary data.</text>
</comment>
<dbReference type="RefSeq" id="WP_113903340.1">
    <property type="nucleotide sequence ID" value="NZ_QNSB01000003.1"/>
</dbReference>
<dbReference type="AlphaFoldDB" id="A0A366IMQ0"/>
<keyword evidence="2" id="KW-0808">Transferase</keyword>
<dbReference type="PANTHER" id="PTHR42791:SF1">
    <property type="entry name" value="N-ACETYLTRANSFERASE DOMAIN-CONTAINING PROTEIN"/>
    <property type="match status" value="1"/>
</dbReference>
<name>A0A366IMQ0_9MICO</name>
<dbReference type="InterPro" id="IPR000182">
    <property type="entry name" value="GNAT_dom"/>
</dbReference>
<reference evidence="2 3" key="1">
    <citation type="submission" date="2018-06" db="EMBL/GenBank/DDBJ databases">
        <title>Freshwater and sediment microbial communities from various areas in North America, analyzing microbe dynamics in response to fracking.</title>
        <authorList>
            <person name="Lamendella R."/>
        </authorList>
    </citation>
    <scope>NUCLEOTIDE SEQUENCE [LARGE SCALE GENOMIC DNA]</scope>
    <source>
        <strain evidence="2 3">3b_TX</strain>
    </source>
</reference>
<organism evidence="2 3">
    <name type="scientific">Brevibacterium celere</name>
    <dbReference type="NCBI Taxonomy" id="225845"/>
    <lineage>
        <taxon>Bacteria</taxon>
        <taxon>Bacillati</taxon>
        <taxon>Actinomycetota</taxon>
        <taxon>Actinomycetes</taxon>
        <taxon>Micrococcales</taxon>
        <taxon>Brevibacteriaceae</taxon>
        <taxon>Brevibacterium</taxon>
    </lineage>
</organism>
<accession>A0A366IMQ0</accession>
<keyword evidence="3" id="KW-1185">Reference proteome</keyword>
<protein>
    <submittedName>
        <fullName evidence="2">Acetyltransferase (GNAT) family protein</fullName>
    </submittedName>
</protein>
<gene>
    <name evidence="2" type="ORF">DFO65_103146</name>
</gene>
<sequence>MTSPIRSAVPADLDRAAGVLAAAFADSPWTRWALPARGYLRRLREIQHLYLTHARDHGIVLVDDDIHAVAAFLPPDPPAPAEAEWRRIAELHGPRLAEVSRVPTPAPPSGAWTLETVGVDPEQQGQGLGTAILTAGLALIDDRGDSIALETSDERNVRLYERLGFATAATTAIADGPFVWSMSRRCPTTSAAQG</sequence>
<dbReference type="Proteomes" id="UP000253509">
    <property type="component" value="Unassembled WGS sequence"/>
</dbReference>
<dbReference type="CDD" id="cd04301">
    <property type="entry name" value="NAT_SF"/>
    <property type="match status" value="1"/>
</dbReference>
<dbReference type="SUPFAM" id="SSF55729">
    <property type="entry name" value="Acyl-CoA N-acyltransferases (Nat)"/>
    <property type="match status" value="1"/>
</dbReference>
<feature type="domain" description="N-acetyltransferase" evidence="1">
    <location>
        <begin position="3"/>
        <end position="187"/>
    </location>
</feature>
<dbReference type="PANTHER" id="PTHR42791">
    <property type="entry name" value="GNAT FAMILY ACETYLTRANSFERASE"/>
    <property type="match status" value="1"/>
</dbReference>
<proteinExistence type="predicted"/>
<dbReference type="PROSITE" id="PS51186">
    <property type="entry name" value="GNAT"/>
    <property type="match status" value="1"/>
</dbReference>
<evidence type="ECO:0000313" key="2">
    <source>
        <dbReference type="EMBL" id="RBP72855.1"/>
    </source>
</evidence>
<dbReference type="Pfam" id="PF00583">
    <property type="entry name" value="Acetyltransf_1"/>
    <property type="match status" value="1"/>
</dbReference>
<dbReference type="InterPro" id="IPR016181">
    <property type="entry name" value="Acyl_CoA_acyltransferase"/>
</dbReference>
<dbReference type="Gene3D" id="3.40.630.30">
    <property type="match status" value="1"/>
</dbReference>